<name>A0AB35U6F8_9FIRM</name>
<keyword evidence="4" id="KW-1185">Reference proteome</keyword>
<dbReference type="Pfam" id="PF05257">
    <property type="entry name" value="CHAP"/>
    <property type="match status" value="1"/>
</dbReference>
<feature type="domain" description="Peptidase C51" evidence="2">
    <location>
        <begin position="266"/>
        <end position="401"/>
    </location>
</feature>
<dbReference type="Gene3D" id="2.60.40.10">
    <property type="entry name" value="Immunoglobulins"/>
    <property type="match status" value="1"/>
</dbReference>
<protein>
    <submittedName>
        <fullName evidence="3">CHAP domain-containing protein</fullName>
    </submittedName>
</protein>
<evidence type="ECO:0000259" key="2">
    <source>
        <dbReference type="PROSITE" id="PS50911"/>
    </source>
</evidence>
<comment type="caution">
    <text evidence="3">The sequence shown here is derived from an EMBL/GenBank/DDBJ whole genome shotgun (WGS) entry which is preliminary data.</text>
</comment>
<gene>
    <name evidence="3" type="ORF">MOZ60_10120</name>
</gene>
<feature type="signal peptide" evidence="1">
    <location>
        <begin position="1"/>
        <end position="28"/>
    </location>
</feature>
<dbReference type="RefSeq" id="WP_277655154.1">
    <property type="nucleotide sequence ID" value="NZ_JALBUR010000038.1"/>
</dbReference>
<proteinExistence type="predicted"/>
<dbReference type="AlphaFoldDB" id="A0AB35U6F8"/>
<evidence type="ECO:0000313" key="4">
    <source>
        <dbReference type="Proteomes" id="UP001286174"/>
    </source>
</evidence>
<dbReference type="InterPro" id="IPR038765">
    <property type="entry name" value="Papain-like_cys_pep_sf"/>
</dbReference>
<organism evidence="3 4">
    <name type="scientific">Grylomicrobium aquisgranensis</name>
    <dbReference type="NCBI Taxonomy" id="2926318"/>
    <lineage>
        <taxon>Bacteria</taxon>
        <taxon>Bacillati</taxon>
        <taxon>Bacillota</taxon>
        <taxon>Erysipelotrichia</taxon>
        <taxon>Erysipelotrichales</taxon>
        <taxon>Erysipelotrichaceae</taxon>
        <taxon>Grylomicrobium</taxon>
    </lineage>
</organism>
<reference evidence="3 4" key="1">
    <citation type="submission" date="2022-03" db="EMBL/GenBank/DDBJ databases">
        <title>Novel taxa within the pig intestine.</title>
        <authorList>
            <person name="Wylensek D."/>
            <person name="Bishof K."/>
            <person name="Afrizal A."/>
            <person name="Clavel T."/>
        </authorList>
    </citation>
    <scope>NUCLEOTIDE SEQUENCE [LARGE SCALE GENOMIC DNA]</scope>
    <source>
        <strain evidence="3 4">CLA-KB-P133</strain>
    </source>
</reference>
<dbReference type="InterPro" id="IPR007921">
    <property type="entry name" value="CHAP_dom"/>
</dbReference>
<keyword evidence="1" id="KW-0732">Signal</keyword>
<dbReference type="Gene3D" id="3.90.1720.10">
    <property type="entry name" value="endopeptidase domain like (from Nostoc punctiforme)"/>
    <property type="match status" value="1"/>
</dbReference>
<evidence type="ECO:0000313" key="3">
    <source>
        <dbReference type="EMBL" id="MDX8420439.1"/>
    </source>
</evidence>
<dbReference type="Proteomes" id="UP001286174">
    <property type="component" value="Unassembled WGS sequence"/>
</dbReference>
<accession>A0AB35U6F8</accession>
<dbReference type="SUPFAM" id="SSF54001">
    <property type="entry name" value="Cysteine proteinases"/>
    <property type="match status" value="1"/>
</dbReference>
<sequence length="408" mass="44347">MYGKRKARFLTSLLLAAVIAAPISPVFADEHKPDETSKVRVFEIDMNNQNPLATLKEQAIRERADYDAAINLNEVDFDKSTIHTSAFNRTKSGIQNITVSIQIVRKDDSADSVVYSFSENAAVKLIASEGPQVILKQSEVTVDLGSEFKYGDNIGYVSSTVGKLPVIKETDNVDMNTEGTYTCWLTFVDDSGDTTKISYLVNVRKPAEVTRSEEEAAQAEAQAEELASSNGMNVTQAAALQSQLSAYDHSGGASSGSVSDTPVTGTYYNGDSYVSLLKQWVGFTWEGKLQCVGYMHYRFAQHYGFMTGKINGNGRDQAWGIVAASSSWSVHFYISNSPAPGAIFSGVGSDPSGHTAFVEKVGDDGLWVSEAWGSTGQVNENKYYTWSQWSSMYPSGVVYAVPETSQAA</sequence>
<evidence type="ECO:0000256" key="1">
    <source>
        <dbReference type="SAM" id="SignalP"/>
    </source>
</evidence>
<dbReference type="PROSITE" id="PS50911">
    <property type="entry name" value="CHAP"/>
    <property type="match status" value="1"/>
</dbReference>
<feature type="chain" id="PRO_5044238351" evidence="1">
    <location>
        <begin position="29"/>
        <end position="408"/>
    </location>
</feature>
<dbReference type="EMBL" id="JALBUR010000038">
    <property type="protein sequence ID" value="MDX8420439.1"/>
    <property type="molecule type" value="Genomic_DNA"/>
</dbReference>
<dbReference type="InterPro" id="IPR013783">
    <property type="entry name" value="Ig-like_fold"/>
</dbReference>